<dbReference type="SUPFAM" id="SSF69593">
    <property type="entry name" value="Glycerol-3-phosphate (1)-acyltransferase"/>
    <property type="match status" value="1"/>
</dbReference>
<evidence type="ECO:0000256" key="7">
    <source>
        <dbReference type="ARBA" id="ARBA00023315"/>
    </source>
</evidence>
<organism evidence="9 10">
    <name type="scientific">Thiorhodovibrio winogradskyi</name>
    <dbReference type="NCBI Taxonomy" id="77007"/>
    <lineage>
        <taxon>Bacteria</taxon>
        <taxon>Pseudomonadati</taxon>
        <taxon>Pseudomonadota</taxon>
        <taxon>Gammaproteobacteria</taxon>
        <taxon>Chromatiales</taxon>
        <taxon>Chromatiaceae</taxon>
        <taxon>Thiorhodovibrio</taxon>
    </lineage>
</organism>
<dbReference type="GO" id="GO:0016746">
    <property type="term" value="F:acyltransferase activity"/>
    <property type="evidence" value="ECO:0007669"/>
    <property type="project" value="UniProtKB-KW"/>
</dbReference>
<sequence>MIWRALRAIEHLLTGALISLVVAGLRLLGRPPAWHLEVVRWWHARLCRILALELSVSGQLREGALLVANHISWLDIPVLGAQGSVGFLSKAEVRRWPVVGWMAAVAGTLFIERGANRFAEAIAAVRERISAGFAVVVFAEGTTSDGSGVRRFLPRLFAVVQPASELGSSLAGPIQLQPVALRYGQGPRPDAVAPFIDDDTLVRHLWRVLQHPGIRVHVSFLPQIDGRGQDRRHLADQARAAILDALRLHALTPEMGSKTDQAGLGAE</sequence>
<gene>
    <name evidence="9" type="ORF">Thiowin_00033</name>
</gene>
<keyword evidence="10" id="KW-1185">Reference proteome</keyword>
<evidence type="ECO:0000256" key="1">
    <source>
        <dbReference type="ARBA" id="ARBA00004370"/>
    </source>
</evidence>
<evidence type="ECO:0000256" key="3">
    <source>
        <dbReference type="ARBA" id="ARBA00022692"/>
    </source>
</evidence>
<evidence type="ECO:0000256" key="4">
    <source>
        <dbReference type="ARBA" id="ARBA00022989"/>
    </source>
</evidence>
<dbReference type="EMBL" id="CP121472">
    <property type="protein sequence ID" value="WPL15153.1"/>
    <property type="molecule type" value="Genomic_DNA"/>
</dbReference>
<accession>A0ABZ0S309</accession>
<evidence type="ECO:0000313" key="10">
    <source>
        <dbReference type="Proteomes" id="UP001432180"/>
    </source>
</evidence>
<keyword evidence="4" id="KW-1133">Transmembrane helix</keyword>
<dbReference type="RefSeq" id="WP_328985738.1">
    <property type="nucleotide sequence ID" value="NZ_CP121472.1"/>
</dbReference>
<feature type="domain" description="Phospholipid/glycerol acyltransferase" evidence="8">
    <location>
        <begin position="64"/>
        <end position="184"/>
    </location>
</feature>
<keyword evidence="3" id="KW-0812">Transmembrane</keyword>
<evidence type="ECO:0000259" key="8">
    <source>
        <dbReference type="SMART" id="SM00563"/>
    </source>
</evidence>
<evidence type="ECO:0000256" key="2">
    <source>
        <dbReference type="ARBA" id="ARBA00022679"/>
    </source>
</evidence>
<protein>
    <submittedName>
        <fullName evidence="9">2-acyl-glycerophospho-ethanolamine acyltransferase</fullName>
    </submittedName>
</protein>
<reference evidence="9 10" key="1">
    <citation type="journal article" date="2023" name="Microorganisms">
        <title>Thiorhodovibrio frisius and Trv. litoralis spp. nov., Two Novel Members from a Clade of Fastidious Purple Sulfur Bacteria That Exhibit Unique Red-Shifted Light-Harvesting Capabilities.</title>
        <authorList>
            <person name="Methner A."/>
            <person name="Kuzyk S.B."/>
            <person name="Petersen J."/>
            <person name="Bauer S."/>
            <person name="Brinkmann H."/>
            <person name="Sichau K."/>
            <person name="Wanner G."/>
            <person name="Wolf J."/>
            <person name="Neumann-Schaal M."/>
            <person name="Henke P."/>
            <person name="Tank M."/>
            <person name="Sproer C."/>
            <person name="Bunk B."/>
            <person name="Overmann J."/>
        </authorList>
    </citation>
    <scope>NUCLEOTIDE SEQUENCE [LARGE SCALE GENOMIC DNA]</scope>
    <source>
        <strain evidence="9 10">DSM 6702</strain>
    </source>
</reference>
<dbReference type="SMART" id="SM00563">
    <property type="entry name" value="PlsC"/>
    <property type="match status" value="1"/>
</dbReference>
<dbReference type="Proteomes" id="UP001432180">
    <property type="component" value="Chromosome"/>
</dbReference>
<dbReference type="Pfam" id="PF01553">
    <property type="entry name" value="Acyltransferase"/>
    <property type="match status" value="1"/>
</dbReference>
<evidence type="ECO:0000256" key="5">
    <source>
        <dbReference type="ARBA" id="ARBA00023098"/>
    </source>
</evidence>
<dbReference type="PANTHER" id="PTHR23063">
    <property type="entry name" value="PHOSPHOLIPID ACYLTRANSFERASE"/>
    <property type="match status" value="1"/>
</dbReference>
<proteinExistence type="predicted"/>
<evidence type="ECO:0000256" key="6">
    <source>
        <dbReference type="ARBA" id="ARBA00023136"/>
    </source>
</evidence>
<name>A0ABZ0S309_9GAMM</name>
<dbReference type="PANTHER" id="PTHR23063:SF52">
    <property type="entry name" value="LYSOPHOSPHATIDYLCHOLINE ACYLTRANSFERASE"/>
    <property type="match status" value="1"/>
</dbReference>
<keyword evidence="7 9" id="KW-0012">Acyltransferase</keyword>
<keyword evidence="6" id="KW-0472">Membrane</keyword>
<keyword evidence="5" id="KW-0443">Lipid metabolism</keyword>
<dbReference type="InterPro" id="IPR002123">
    <property type="entry name" value="Plipid/glycerol_acylTrfase"/>
</dbReference>
<dbReference type="CDD" id="cd07989">
    <property type="entry name" value="LPLAT_AGPAT-like"/>
    <property type="match status" value="1"/>
</dbReference>
<evidence type="ECO:0000313" key="9">
    <source>
        <dbReference type="EMBL" id="WPL15153.1"/>
    </source>
</evidence>
<comment type="subcellular location">
    <subcellularLocation>
        <location evidence="1">Membrane</location>
    </subcellularLocation>
</comment>
<keyword evidence="2" id="KW-0808">Transferase</keyword>